<feature type="compositionally biased region" description="Polar residues" evidence="2">
    <location>
        <begin position="15"/>
        <end position="38"/>
    </location>
</feature>
<organism evidence="3 4">
    <name type="scientific">Neofusicoccum ribis</name>
    <dbReference type="NCBI Taxonomy" id="45134"/>
    <lineage>
        <taxon>Eukaryota</taxon>
        <taxon>Fungi</taxon>
        <taxon>Dikarya</taxon>
        <taxon>Ascomycota</taxon>
        <taxon>Pezizomycotina</taxon>
        <taxon>Dothideomycetes</taxon>
        <taxon>Dothideomycetes incertae sedis</taxon>
        <taxon>Botryosphaeriales</taxon>
        <taxon>Botryosphaeriaceae</taxon>
        <taxon>Neofusicoccum</taxon>
    </lineage>
</organism>
<evidence type="ECO:0000256" key="2">
    <source>
        <dbReference type="SAM" id="MobiDB-lite"/>
    </source>
</evidence>
<evidence type="ECO:0000313" key="3">
    <source>
        <dbReference type="EMBL" id="KAL1615095.1"/>
    </source>
</evidence>
<proteinExistence type="predicted"/>
<feature type="region of interest" description="Disordered" evidence="2">
    <location>
        <begin position="135"/>
        <end position="156"/>
    </location>
</feature>
<sequence length="359" mass="41024">MAVSQQVPRKAARPTKQTSRPNFNDDPTTPPATKSNAELPSVTMRMLLNQRKITKGDVERALRHEKEASQIEQSLGELEKADAEAEKQLNARKRQAIDEGMKMMAKKRIRAVHVRTAMVETYIEMNGLSVRSEDLLEGTPEPKPSITTQSQQEYTQSSNTRLMDRMVVELDEVDKNDSQYPWPLEKRCGLWADSSAKDLLGSHIKLPLVQTCLNYLEFFINEVKIWELAQILDINPFARWNFEVLRREWGGPGRDYFAEAAEGPRLSLRASPGFYSWSVYDLKGNMDPMAKMNLGYDYAGLQNFGYETMHTENSKLHEAFLRTDYAVENPCGSHQLRLLQAKEKCKGCRWQGDIDFGLP</sequence>
<keyword evidence="4" id="KW-1185">Reference proteome</keyword>
<feature type="coiled-coil region" evidence="1">
    <location>
        <begin position="61"/>
        <end position="95"/>
    </location>
</feature>
<comment type="caution">
    <text evidence="3">The sequence shown here is derived from an EMBL/GenBank/DDBJ whole genome shotgun (WGS) entry which is preliminary data.</text>
</comment>
<evidence type="ECO:0000313" key="4">
    <source>
        <dbReference type="Proteomes" id="UP001521116"/>
    </source>
</evidence>
<gene>
    <name evidence="3" type="ORF">SLS56_011933</name>
</gene>
<accession>A0ABR3SA88</accession>
<evidence type="ECO:0000256" key="1">
    <source>
        <dbReference type="SAM" id="Coils"/>
    </source>
</evidence>
<feature type="region of interest" description="Disordered" evidence="2">
    <location>
        <begin position="1"/>
        <end position="41"/>
    </location>
</feature>
<feature type="compositionally biased region" description="Low complexity" evidence="2">
    <location>
        <begin position="145"/>
        <end position="156"/>
    </location>
</feature>
<reference evidence="3 4" key="1">
    <citation type="submission" date="2024-02" db="EMBL/GenBank/DDBJ databases">
        <title>De novo assembly and annotation of 12 fungi associated with fruit tree decline syndrome in Ontario, Canada.</title>
        <authorList>
            <person name="Sulman M."/>
            <person name="Ellouze W."/>
            <person name="Ilyukhin E."/>
        </authorList>
    </citation>
    <scope>NUCLEOTIDE SEQUENCE [LARGE SCALE GENOMIC DNA]</scope>
    <source>
        <strain evidence="3 4">M1-105</strain>
    </source>
</reference>
<protein>
    <submittedName>
        <fullName evidence="3">Uncharacterized protein</fullName>
    </submittedName>
</protein>
<dbReference type="Proteomes" id="UP001521116">
    <property type="component" value="Unassembled WGS sequence"/>
</dbReference>
<name>A0ABR3SA88_9PEZI</name>
<keyword evidence="1" id="KW-0175">Coiled coil</keyword>
<dbReference type="EMBL" id="JAJVDC020000335">
    <property type="protein sequence ID" value="KAL1615095.1"/>
    <property type="molecule type" value="Genomic_DNA"/>
</dbReference>